<dbReference type="STRING" id="298386.PBPRA0664"/>
<dbReference type="CDD" id="cd00143">
    <property type="entry name" value="PP2Cc"/>
    <property type="match status" value="1"/>
</dbReference>
<dbReference type="InterPro" id="IPR036457">
    <property type="entry name" value="PPM-type-like_dom_sf"/>
</dbReference>
<dbReference type="SUPFAM" id="SSF81606">
    <property type="entry name" value="PP2C-like"/>
    <property type="match status" value="1"/>
</dbReference>
<proteinExistence type="predicted"/>
<dbReference type="KEGG" id="ppr:PBPRA0664"/>
<dbReference type="InterPro" id="IPR001932">
    <property type="entry name" value="PPM-type_phosphatase-like_dom"/>
</dbReference>
<sequence length="302" mass="33693">MQSRYTRVTFSQSIFSIIRRSLEKVGMVMKHANWSFFSFSQTHPGKVRAYNEDACLALQKEGVWVVADGMGGHEGGDIASRILVDTVEQAVVRLGKEYINPDRLREALLDANERIFQYGQHNLSESTIGTTAIVLLIENGNFHCLWVGDSRFYLYRDQVLIQKSKDHSQVMEMVEQGLIGARDAEDHPMANVITRAVGVDRYLMIDQLSGSILPNDQFLLCSDGLSRELTLQDMNACFQAQSVNDVGLALMHSALVRGASDNVTCVVVKASQQQAIAAQTRHQYLDATVPVFTHQRAIRGSE</sequence>
<accession>Q6LUE0</accession>
<reference evidence="3" key="1">
    <citation type="journal article" date="2005" name="Science">
        <title>Life at depth: Photobacterium profundum genome sequence and expression analysis.</title>
        <authorList>
            <person name="Vezzi A."/>
            <person name="Campanaro S."/>
            <person name="D'Angelo M."/>
            <person name="Simonato F."/>
            <person name="Vitulo N."/>
            <person name="Lauro F.M."/>
            <person name="Cestaro A."/>
            <person name="Malacrida G."/>
            <person name="Simionati B."/>
            <person name="Cannata N."/>
            <person name="Romualdi C."/>
            <person name="Bartlett D.H."/>
            <person name="Valle G."/>
        </authorList>
    </citation>
    <scope>NUCLEOTIDE SEQUENCE [LARGE SCALE GENOMIC DNA]</scope>
    <source>
        <strain evidence="3">ATCC BAA-1253 / SS9</strain>
    </source>
</reference>
<dbReference type="SMART" id="SM00332">
    <property type="entry name" value="PP2Cc"/>
    <property type="match status" value="1"/>
</dbReference>
<feature type="domain" description="PPM-type phosphatase" evidence="1">
    <location>
        <begin position="36"/>
        <end position="270"/>
    </location>
</feature>
<dbReference type="PANTHER" id="PTHR13832:SF827">
    <property type="entry name" value="PROTEIN PHOSPHATASE 1L"/>
    <property type="match status" value="1"/>
</dbReference>
<dbReference type="Gene3D" id="3.60.40.10">
    <property type="entry name" value="PPM-type phosphatase domain"/>
    <property type="match status" value="1"/>
</dbReference>
<dbReference type="PANTHER" id="PTHR13832">
    <property type="entry name" value="PROTEIN PHOSPHATASE 2C"/>
    <property type="match status" value="1"/>
</dbReference>
<keyword evidence="3" id="KW-1185">Reference proteome</keyword>
<dbReference type="PROSITE" id="PS51746">
    <property type="entry name" value="PPM_2"/>
    <property type="match status" value="1"/>
</dbReference>
<dbReference type="SMART" id="SM00331">
    <property type="entry name" value="PP2C_SIG"/>
    <property type="match status" value="1"/>
</dbReference>
<dbReference type="EMBL" id="CR378665">
    <property type="protein sequence ID" value="CAG19085.1"/>
    <property type="molecule type" value="Genomic_DNA"/>
</dbReference>
<dbReference type="GO" id="GO:0004722">
    <property type="term" value="F:protein serine/threonine phosphatase activity"/>
    <property type="evidence" value="ECO:0007669"/>
    <property type="project" value="InterPro"/>
</dbReference>
<dbReference type="Pfam" id="PF13672">
    <property type="entry name" value="PP2C_2"/>
    <property type="match status" value="1"/>
</dbReference>
<dbReference type="Proteomes" id="UP000000593">
    <property type="component" value="Chromosome 1"/>
</dbReference>
<dbReference type="InterPro" id="IPR015655">
    <property type="entry name" value="PP2C"/>
</dbReference>
<gene>
    <name evidence="2" type="primary">STP1</name>
    <name evidence="2" type="ordered locus">PBPRA0664</name>
</gene>
<evidence type="ECO:0000313" key="3">
    <source>
        <dbReference type="Proteomes" id="UP000000593"/>
    </source>
</evidence>
<evidence type="ECO:0000313" key="2">
    <source>
        <dbReference type="EMBL" id="CAG19085.1"/>
    </source>
</evidence>
<dbReference type="eggNOG" id="COG0631">
    <property type="taxonomic scope" value="Bacteria"/>
</dbReference>
<dbReference type="HOGENOM" id="CLU_034545_0_3_6"/>
<evidence type="ECO:0000259" key="1">
    <source>
        <dbReference type="PROSITE" id="PS51746"/>
    </source>
</evidence>
<dbReference type="AlphaFoldDB" id="Q6LUE0"/>
<organism evidence="2 3">
    <name type="scientific">Photobacterium profundum (strain SS9)</name>
    <dbReference type="NCBI Taxonomy" id="298386"/>
    <lineage>
        <taxon>Bacteria</taxon>
        <taxon>Pseudomonadati</taxon>
        <taxon>Pseudomonadota</taxon>
        <taxon>Gammaproteobacteria</taxon>
        <taxon>Vibrionales</taxon>
        <taxon>Vibrionaceae</taxon>
        <taxon>Photobacterium</taxon>
    </lineage>
</organism>
<name>Q6LUE0_PHOPR</name>
<protein>
    <submittedName>
        <fullName evidence="2">Hypothetical serine/threonine protein phosphatase</fullName>
    </submittedName>
</protein>